<comment type="caution">
    <text evidence="2">The sequence shown here is derived from an EMBL/GenBank/DDBJ whole genome shotgun (WGS) entry which is preliminary data.</text>
</comment>
<dbReference type="RefSeq" id="WP_309651091.1">
    <property type="nucleotide sequence ID" value="NZ_JARWAK010000001.1"/>
</dbReference>
<dbReference type="Pfam" id="PF07148">
    <property type="entry name" value="MalM"/>
    <property type="match status" value="1"/>
</dbReference>
<evidence type="ECO:0000313" key="2">
    <source>
        <dbReference type="EMBL" id="MDR5865499.1"/>
    </source>
</evidence>
<accession>A0ABU1FXT6</accession>
<dbReference type="PROSITE" id="PS51257">
    <property type="entry name" value="PROKAR_LIPOPROTEIN"/>
    <property type="match status" value="1"/>
</dbReference>
<evidence type="ECO:0000256" key="1">
    <source>
        <dbReference type="SAM" id="SignalP"/>
    </source>
</evidence>
<protein>
    <submittedName>
        <fullName evidence="2">MalM family protein</fullName>
    </submittedName>
</protein>
<dbReference type="Proteomes" id="UP001264519">
    <property type="component" value="Unassembled WGS sequence"/>
</dbReference>
<proteinExistence type="predicted"/>
<dbReference type="InterPro" id="IPR010794">
    <property type="entry name" value="MalM"/>
</dbReference>
<feature type="chain" id="PRO_5047218546" evidence="1">
    <location>
        <begin position="22"/>
        <end position="302"/>
    </location>
</feature>
<keyword evidence="1" id="KW-0732">Signal</keyword>
<dbReference type="EMBL" id="JARWAK010000001">
    <property type="protein sequence ID" value="MDR5865499.1"/>
    <property type="molecule type" value="Genomic_DNA"/>
</dbReference>
<gene>
    <name evidence="2" type="ORF">QC818_01675</name>
</gene>
<evidence type="ECO:0000313" key="3">
    <source>
        <dbReference type="Proteomes" id="UP001264519"/>
    </source>
</evidence>
<reference evidence="2 3" key="1">
    <citation type="submission" date="2023-04" db="EMBL/GenBank/DDBJ databases">
        <title>A long-awaited taxogenomic arrangement of the family Halomonadaceae.</title>
        <authorList>
            <person name="De La Haba R."/>
            <person name="Chuvochina M."/>
            <person name="Wittouck S."/>
            <person name="Arahal D.R."/>
            <person name="Sanchez-Porro C."/>
            <person name="Hugenholtz P."/>
            <person name="Ventosa A."/>
        </authorList>
    </citation>
    <scope>NUCLEOTIDE SEQUENCE [LARGE SCALE GENOMIC DNA]</scope>
    <source>
        <strain evidence="2 3">DSM 23530</strain>
    </source>
</reference>
<organism evidence="2 3">
    <name type="scientific">Halomonas koreensis</name>
    <dbReference type="NCBI Taxonomy" id="245385"/>
    <lineage>
        <taxon>Bacteria</taxon>
        <taxon>Pseudomonadati</taxon>
        <taxon>Pseudomonadota</taxon>
        <taxon>Gammaproteobacteria</taxon>
        <taxon>Oceanospirillales</taxon>
        <taxon>Halomonadaceae</taxon>
        <taxon>Halomonas</taxon>
    </lineage>
</organism>
<keyword evidence="3" id="KW-1185">Reference proteome</keyword>
<sequence length="302" mass="32200">MKRLSTLVPLAVLWLSGCATAPTPPADVPETAWLERAEDCCAGLAGLPVTPLSPRETRTLSFGPEAPVHRFDSGASPFRALRLPREAGPLRLELTSPVQRDDAGHRSLFAPSLLILDEGGRIRRRLDWQDFAYRPAQGLAGDRLTLSLGVTPSAEADRLVVLTSEAALAAETRLLHPARALARARHLAEPAVSDPVARHRPEGEVTLRVRPLGETAGLLAPLVDGGTGEPMPVASPVDGTMPEATDAAPAEASPTAPLDWRRTIRAALAAGDLELAMSLAEHAERAGETGTRRWLAEQLEAR</sequence>
<feature type="signal peptide" evidence="1">
    <location>
        <begin position="1"/>
        <end position="21"/>
    </location>
</feature>
<name>A0ABU1FXT6_9GAMM</name>